<dbReference type="Proteomes" id="UP001177003">
    <property type="component" value="Chromosome 2"/>
</dbReference>
<protein>
    <submittedName>
        <fullName evidence="2">Uncharacterized protein</fullName>
    </submittedName>
</protein>
<gene>
    <name evidence="2" type="ORF">LSALG_LOCUS13901</name>
</gene>
<proteinExistence type="predicted"/>
<organism evidence="2 3">
    <name type="scientific">Lactuca saligna</name>
    <name type="common">Willowleaf lettuce</name>
    <dbReference type="NCBI Taxonomy" id="75948"/>
    <lineage>
        <taxon>Eukaryota</taxon>
        <taxon>Viridiplantae</taxon>
        <taxon>Streptophyta</taxon>
        <taxon>Embryophyta</taxon>
        <taxon>Tracheophyta</taxon>
        <taxon>Spermatophyta</taxon>
        <taxon>Magnoliopsida</taxon>
        <taxon>eudicotyledons</taxon>
        <taxon>Gunneridae</taxon>
        <taxon>Pentapetalae</taxon>
        <taxon>asterids</taxon>
        <taxon>campanulids</taxon>
        <taxon>Asterales</taxon>
        <taxon>Asteraceae</taxon>
        <taxon>Cichorioideae</taxon>
        <taxon>Cichorieae</taxon>
        <taxon>Lactucinae</taxon>
        <taxon>Lactuca</taxon>
    </lineage>
</organism>
<name>A0AA36DW06_LACSI</name>
<keyword evidence="3" id="KW-1185">Reference proteome</keyword>
<evidence type="ECO:0000313" key="3">
    <source>
        <dbReference type="Proteomes" id="UP001177003"/>
    </source>
</evidence>
<sequence length="212" mass="25065">MSRRGRQVAYQLPPNCSSHMFLEFLGDLPNQSSFVFCLIAFLSKKIGIPQTLCWRVADESGLATRLELFLTHILRDDSGLEIFVYHGWRKIIGVREVVYKELCWELFSIVRFDKESRIRVDRSFFTFCMGNVSRFCNQIELGRHLWIFTSNETLCPNFYAYLDNCIIEPPQEYNYMQEKHHKPKLSDHHESQVEEEENEEIEEEAPKDEAEI</sequence>
<evidence type="ECO:0000256" key="1">
    <source>
        <dbReference type="SAM" id="MobiDB-lite"/>
    </source>
</evidence>
<dbReference type="EMBL" id="OX465078">
    <property type="protein sequence ID" value="CAI9273776.1"/>
    <property type="molecule type" value="Genomic_DNA"/>
</dbReference>
<feature type="region of interest" description="Disordered" evidence="1">
    <location>
        <begin position="178"/>
        <end position="212"/>
    </location>
</feature>
<dbReference type="AlphaFoldDB" id="A0AA36DW06"/>
<accession>A0AA36DW06</accession>
<evidence type="ECO:0000313" key="2">
    <source>
        <dbReference type="EMBL" id="CAI9273776.1"/>
    </source>
</evidence>
<reference evidence="2" key="1">
    <citation type="submission" date="2023-04" db="EMBL/GenBank/DDBJ databases">
        <authorList>
            <person name="Vijverberg K."/>
            <person name="Xiong W."/>
            <person name="Schranz E."/>
        </authorList>
    </citation>
    <scope>NUCLEOTIDE SEQUENCE</scope>
</reference>
<feature type="compositionally biased region" description="Acidic residues" evidence="1">
    <location>
        <begin position="193"/>
        <end position="206"/>
    </location>
</feature>